<dbReference type="EMBL" id="CP047591">
    <property type="protein sequence ID" value="QHI73797.1"/>
    <property type="molecule type" value="Genomic_DNA"/>
</dbReference>
<dbReference type="AlphaFoldDB" id="A0A6P1MIR3"/>
<dbReference type="RefSeq" id="WP_162360752.1">
    <property type="nucleotide sequence ID" value="NZ_CP047591.1"/>
</dbReference>
<evidence type="ECO:0000313" key="2">
    <source>
        <dbReference type="Proteomes" id="UP000463883"/>
    </source>
</evidence>
<dbReference type="KEGG" id="amic:Ami3637_16670"/>
<reference evidence="1 2" key="1">
    <citation type="submission" date="2020-01" db="EMBL/GenBank/DDBJ databases">
        <title>Genomic analysis of Aminipila sp. CBA3637.</title>
        <authorList>
            <person name="Kim Y.B."/>
            <person name="Roh S.W."/>
        </authorList>
    </citation>
    <scope>NUCLEOTIDE SEQUENCE [LARGE SCALE GENOMIC DNA]</scope>
    <source>
        <strain evidence="1 2">CBA3637</strain>
    </source>
</reference>
<name>A0A6P1MIR3_9FIRM</name>
<evidence type="ECO:0000313" key="1">
    <source>
        <dbReference type="EMBL" id="QHI73797.1"/>
    </source>
</evidence>
<protein>
    <submittedName>
        <fullName evidence="1">Uncharacterized protein</fullName>
    </submittedName>
</protein>
<keyword evidence="2" id="KW-1185">Reference proteome</keyword>
<proteinExistence type="predicted"/>
<organism evidence="1 2">
    <name type="scientific">Aminipila terrae</name>
    <dbReference type="NCBI Taxonomy" id="2697030"/>
    <lineage>
        <taxon>Bacteria</taxon>
        <taxon>Bacillati</taxon>
        <taxon>Bacillota</taxon>
        <taxon>Clostridia</taxon>
        <taxon>Peptostreptococcales</taxon>
        <taxon>Anaerovoracaceae</taxon>
        <taxon>Aminipila</taxon>
    </lineage>
</organism>
<dbReference type="Proteomes" id="UP000463883">
    <property type="component" value="Chromosome"/>
</dbReference>
<sequence length="61" mass="6845">MNNKISVGDKVVMNDNYRVSEKNKGIEFVVRSKPFDLCGTVCVMLENYRGGYALDGLTKVK</sequence>
<gene>
    <name evidence="1" type="ORF">Ami3637_16670</name>
</gene>
<accession>A0A6P1MIR3</accession>